<organism evidence="2 3">
    <name type="scientific">Hibiscus trionum</name>
    <name type="common">Flower of an hour</name>
    <dbReference type="NCBI Taxonomy" id="183268"/>
    <lineage>
        <taxon>Eukaryota</taxon>
        <taxon>Viridiplantae</taxon>
        <taxon>Streptophyta</taxon>
        <taxon>Embryophyta</taxon>
        <taxon>Tracheophyta</taxon>
        <taxon>Spermatophyta</taxon>
        <taxon>Magnoliopsida</taxon>
        <taxon>eudicotyledons</taxon>
        <taxon>Gunneridae</taxon>
        <taxon>Pentapetalae</taxon>
        <taxon>rosids</taxon>
        <taxon>malvids</taxon>
        <taxon>Malvales</taxon>
        <taxon>Malvaceae</taxon>
        <taxon>Malvoideae</taxon>
        <taxon>Hibiscus</taxon>
    </lineage>
</organism>
<reference evidence="2" key="1">
    <citation type="submission" date="2023-05" db="EMBL/GenBank/DDBJ databases">
        <title>Genome and transcriptome analyses reveal genes involved in the formation of fine ridges on petal epidermal cells in Hibiscus trionum.</title>
        <authorList>
            <person name="Koshimizu S."/>
            <person name="Masuda S."/>
            <person name="Ishii T."/>
            <person name="Shirasu K."/>
            <person name="Hoshino A."/>
            <person name="Arita M."/>
        </authorList>
    </citation>
    <scope>NUCLEOTIDE SEQUENCE</scope>
    <source>
        <strain evidence="2">Hamamatsu line</strain>
    </source>
</reference>
<feature type="chain" id="PRO_5040726459" description="Bifunctional inhibitor/plant lipid transfer protein/seed storage helical domain-containing protein" evidence="1">
    <location>
        <begin position="29"/>
        <end position="118"/>
    </location>
</feature>
<dbReference type="Proteomes" id="UP001165190">
    <property type="component" value="Unassembled WGS sequence"/>
</dbReference>
<sequence>MKRVYCVALCVVALVAVLFSGETRTAEAVICDPRQLSHCTSALMSPVVAPSAACCSSHAFVCTLRTHIFDSISTLPTVEELLLSVMSHGLDVKIFLELLQGSKSIVQNKKWLNDSIGA</sequence>
<proteinExistence type="predicted"/>
<name>A0A9W7HC76_HIBTR</name>
<dbReference type="EMBL" id="BSYR01000011">
    <property type="protein sequence ID" value="GMI74623.1"/>
    <property type="molecule type" value="Genomic_DNA"/>
</dbReference>
<comment type="caution">
    <text evidence="2">The sequence shown here is derived from an EMBL/GenBank/DDBJ whole genome shotgun (WGS) entry which is preliminary data.</text>
</comment>
<evidence type="ECO:0008006" key="4">
    <source>
        <dbReference type="Google" id="ProtNLM"/>
    </source>
</evidence>
<keyword evidence="3" id="KW-1185">Reference proteome</keyword>
<evidence type="ECO:0000256" key="1">
    <source>
        <dbReference type="SAM" id="SignalP"/>
    </source>
</evidence>
<protein>
    <recommendedName>
        <fullName evidence="4">Bifunctional inhibitor/plant lipid transfer protein/seed storage helical domain-containing protein</fullName>
    </recommendedName>
</protein>
<evidence type="ECO:0000313" key="3">
    <source>
        <dbReference type="Proteomes" id="UP001165190"/>
    </source>
</evidence>
<dbReference type="AlphaFoldDB" id="A0A9W7HC76"/>
<accession>A0A9W7HC76</accession>
<gene>
    <name evidence="2" type="ORF">HRI_001131600</name>
</gene>
<evidence type="ECO:0000313" key="2">
    <source>
        <dbReference type="EMBL" id="GMI74623.1"/>
    </source>
</evidence>
<feature type="signal peptide" evidence="1">
    <location>
        <begin position="1"/>
        <end position="28"/>
    </location>
</feature>
<keyword evidence="1" id="KW-0732">Signal</keyword>